<organism evidence="2 3">
    <name type="scientific">Pseudalkalibacillus berkeleyi</name>
    <dbReference type="NCBI Taxonomy" id="1069813"/>
    <lineage>
        <taxon>Bacteria</taxon>
        <taxon>Bacillati</taxon>
        <taxon>Bacillota</taxon>
        <taxon>Bacilli</taxon>
        <taxon>Bacillales</taxon>
        <taxon>Fictibacillaceae</taxon>
        <taxon>Pseudalkalibacillus</taxon>
    </lineage>
</organism>
<evidence type="ECO:0000313" key="3">
    <source>
        <dbReference type="Proteomes" id="UP001649381"/>
    </source>
</evidence>
<keyword evidence="3" id="KW-1185">Reference proteome</keyword>
<keyword evidence="1" id="KW-1133">Transmembrane helix</keyword>
<proteinExistence type="predicted"/>
<dbReference type="InterPro" id="IPR024490">
    <property type="entry name" value="DUF2759"/>
</dbReference>
<keyword evidence="1" id="KW-0812">Transmembrane</keyword>
<keyword evidence="1" id="KW-0472">Membrane</keyword>
<protein>
    <submittedName>
        <fullName evidence="2">DUF2759 domain-containing protein</fullName>
    </submittedName>
</protein>
<dbReference type="RefSeq" id="WP_236333874.1">
    <property type="nucleotide sequence ID" value="NZ_JAKIJS010000001.1"/>
</dbReference>
<feature type="transmembrane region" description="Helical" evidence="1">
    <location>
        <begin position="27"/>
        <end position="52"/>
    </location>
</feature>
<sequence>MALAIMFGLVTLFALWALFREMKKKNLFAVGFAFLTLAVFGWFTVMTVIDLFHSGGWGAGH</sequence>
<evidence type="ECO:0000313" key="2">
    <source>
        <dbReference type="EMBL" id="MCF6137894.1"/>
    </source>
</evidence>
<comment type="caution">
    <text evidence="2">The sequence shown here is derived from an EMBL/GenBank/DDBJ whole genome shotgun (WGS) entry which is preliminary data.</text>
</comment>
<dbReference type="EMBL" id="JAKIJS010000001">
    <property type="protein sequence ID" value="MCF6137894.1"/>
    <property type="molecule type" value="Genomic_DNA"/>
</dbReference>
<dbReference type="Pfam" id="PF10958">
    <property type="entry name" value="DUF2759"/>
    <property type="match status" value="1"/>
</dbReference>
<gene>
    <name evidence="2" type="ORF">L2716_09155</name>
</gene>
<dbReference type="Proteomes" id="UP001649381">
    <property type="component" value="Unassembled WGS sequence"/>
</dbReference>
<evidence type="ECO:0000256" key="1">
    <source>
        <dbReference type="SAM" id="Phobius"/>
    </source>
</evidence>
<name>A0ABS9H1V1_9BACL</name>
<accession>A0ABS9H1V1</accession>
<reference evidence="2 3" key="1">
    <citation type="submission" date="2022-01" db="EMBL/GenBank/DDBJ databases">
        <title>Alkalihalobacillus sp. EGI L200015, a novel bacterium isolated from a salt lake sediment.</title>
        <authorList>
            <person name="Gao L."/>
            <person name="Fang B.-Z."/>
            <person name="Li W.-J."/>
        </authorList>
    </citation>
    <scope>NUCLEOTIDE SEQUENCE [LARGE SCALE GENOMIC DNA]</scope>
    <source>
        <strain evidence="2 3">KCTC 12718</strain>
    </source>
</reference>